<dbReference type="InterPro" id="IPR051199">
    <property type="entry name" value="LPS_LOS_Heptosyltrfase"/>
</dbReference>
<evidence type="ECO:0000256" key="2">
    <source>
        <dbReference type="ARBA" id="ARBA00022679"/>
    </source>
</evidence>
<dbReference type="EMBL" id="JAATWB010000010">
    <property type="protein sequence ID" value="NJA89984.1"/>
    <property type="molecule type" value="Genomic_DNA"/>
</dbReference>
<reference evidence="4" key="1">
    <citation type="submission" date="2020-03" db="EMBL/GenBank/DDBJ databases">
        <title>Whole-genome sequence of the purple nonsulfur bacterium Rhodocyclus tenuis DSM112.</title>
        <authorList>
            <person name="Kyndt J.A."/>
            <person name="Meyer T.E."/>
        </authorList>
    </citation>
    <scope>NUCLEOTIDE SEQUENCE [LARGE SCALE GENOMIC DNA]</scope>
    <source>
        <strain evidence="4">DSM 112</strain>
    </source>
</reference>
<dbReference type="PANTHER" id="PTHR30160">
    <property type="entry name" value="TETRAACYLDISACCHARIDE 4'-KINASE-RELATED"/>
    <property type="match status" value="1"/>
</dbReference>
<dbReference type="Pfam" id="PF01075">
    <property type="entry name" value="Glyco_transf_9"/>
    <property type="match status" value="1"/>
</dbReference>
<evidence type="ECO:0000256" key="1">
    <source>
        <dbReference type="ARBA" id="ARBA00022676"/>
    </source>
</evidence>
<dbReference type="Gene3D" id="3.40.50.2000">
    <property type="entry name" value="Glycogen Phosphorylase B"/>
    <property type="match status" value="2"/>
</dbReference>
<keyword evidence="2" id="KW-0808">Transferase</keyword>
<dbReference type="RefSeq" id="WP_153591125.1">
    <property type="nucleotide sequence ID" value="NZ_JAATWB010000010.1"/>
</dbReference>
<comment type="caution">
    <text evidence="3">The sequence shown here is derived from an EMBL/GenBank/DDBJ whole genome shotgun (WGS) entry which is preliminary data.</text>
</comment>
<gene>
    <name evidence="3" type="ORF">HCX48_12235</name>
</gene>
<dbReference type="CDD" id="cd03789">
    <property type="entry name" value="GT9_LPS_heptosyltransferase"/>
    <property type="match status" value="1"/>
</dbReference>
<evidence type="ECO:0000313" key="3">
    <source>
        <dbReference type="EMBL" id="NJA89984.1"/>
    </source>
</evidence>
<keyword evidence="4" id="KW-1185">Reference proteome</keyword>
<name>A0ABX0WJU5_9RHOO</name>
<dbReference type="PANTHER" id="PTHR30160:SF7">
    <property type="entry name" value="ADP-HEPTOSE--LPS HEPTOSYLTRANSFERASE 2"/>
    <property type="match status" value="1"/>
</dbReference>
<evidence type="ECO:0000313" key="4">
    <source>
        <dbReference type="Proteomes" id="UP000720344"/>
    </source>
</evidence>
<proteinExistence type="predicted"/>
<organism evidence="3 4">
    <name type="scientific">Rhodocyclus gracilis</name>
    <dbReference type="NCBI Taxonomy" id="2929842"/>
    <lineage>
        <taxon>Bacteria</taxon>
        <taxon>Pseudomonadati</taxon>
        <taxon>Pseudomonadota</taxon>
        <taxon>Betaproteobacteria</taxon>
        <taxon>Rhodocyclales</taxon>
        <taxon>Rhodocyclaceae</taxon>
        <taxon>Rhodocyclus</taxon>
    </lineage>
</organism>
<keyword evidence="1" id="KW-0328">Glycosyltransferase</keyword>
<dbReference type="Proteomes" id="UP000720344">
    <property type="component" value="Unassembled WGS sequence"/>
</dbReference>
<dbReference type="SUPFAM" id="SSF53756">
    <property type="entry name" value="UDP-Glycosyltransferase/glycogen phosphorylase"/>
    <property type="match status" value="1"/>
</dbReference>
<protein>
    <submittedName>
        <fullName evidence="3">Glycosyltransferase family 9 protein</fullName>
    </submittedName>
</protein>
<accession>A0ABX0WJU5</accession>
<sequence length="375" mass="40894">MTYLLLTWLLAPWVALRGLLSHSTQHPQRILLIQTAKIGDYICTTPIIRALRNHYPDAHLSVMVNSITEALARNQPGVDQVVLSNAVKGLSGRWKLYRQLRSQRFDTVICISPNQAFLLLPYLAGIERRASVLPNFNGRSYRHAARFLTASETHQQGRMMVETGMALIAQLGVTTHLPEKEIRAAPGATDRIYKYLPKEIPTPIIGVGVSSGNKLKELGSQRLTDLTKEILASGRCGKILLIGDRSDRLQAAKIQASVGSPLVLDVTGKIPLEDLPALIKRLSLYIGVDSGITYMADALNVPVVDIIGPADPEDQRPTGKGAQVIRAELTCAPCSHAFHAPYACAIGTRECVTGTNMRDIASVALEITENEARGI</sequence>
<dbReference type="InterPro" id="IPR002201">
    <property type="entry name" value="Glyco_trans_9"/>
</dbReference>